<sequence>DYYLKGDEGTSHVLTTEFAQTLPEVELDIGQASTE</sequence>
<name>X0UXJ3_9ZZZZ</name>
<reference evidence="1" key="1">
    <citation type="journal article" date="2014" name="Front. Microbiol.">
        <title>High frequency of phylogenetically diverse reductive dehalogenase-homologous genes in deep subseafloor sedimentary metagenomes.</title>
        <authorList>
            <person name="Kawai M."/>
            <person name="Futagami T."/>
            <person name="Toyoda A."/>
            <person name="Takaki Y."/>
            <person name="Nishi S."/>
            <person name="Hori S."/>
            <person name="Arai W."/>
            <person name="Tsubouchi T."/>
            <person name="Morono Y."/>
            <person name="Uchiyama I."/>
            <person name="Ito T."/>
            <person name="Fujiyama A."/>
            <person name="Inagaki F."/>
            <person name="Takami H."/>
        </authorList>
    </citation>
    <scope>NUCLEOTIDE SEQUENCE</scope>
    <source>
        <strain evidence="1">Expedition CK06-06</strain>
    </source>
</reference>
<feature type="non-terminal residue" evidence="1">
    <location>
        <position position="1"/>
    </location>
</feature>
<proteinExistence type="predicted"/>
<evidence type="ECO:0000313" key="1">
    <source>
        <dbReference type="EMBL" id="GAF93180.1"/>
    </source>
</evidence>
<protein>
    <submittedName>
        <fullName evidence="1">Uncharacterized protein</fullName>
    </submittedName>
</protein>
<dbReference type="EMBL" id="BARS01019644">
    <property type="protein sequence ID" value="GAF93180.1"/>
    <property type="molecule type" value="Genomic_DNA"/>
</dbReference>
<gene>
    <name evidence="1" type="ORF">S01H1_31798</name>
</gene>
<comment type="caution">
    <text evidence="1">The sequence shown here is derived from an EMBL/GenBank/DDBJ whole genome shotgun (WGS) entry which is preliminary data.</text>
</comment>
<accession>X0UXJ3</accession>
<organism evidence="1">
    <name type="scientific">marine sediment metagenome</name>
    <dbReference type="NCBI Taxonomy" id="412755"/>
    <lineage>
        <taxon>unclassified sequences</taxon>
        <taxon>metagenomes</taxon>
        <taxon>ecological metagenomes</taxon>
    </lineage>
</organism>
<dbReference type="AlphaFoldDB" id="X0UXJ3"/>